<proteinExistence type="predicted"/>
<dbReference type="RefSeq" id="WP_179728942.1">
    <property type="nucleotide sequence ID" value="NZ_BAABEF010000001.1"/>
</dbReference>
<keyword evidence="8" id="KW-1185">Reference proteome</keyword>
<sequence>MSQATAETSRTRILAATCEVIGAQGIASFAVKDVARAAGVTTQLLYYHFPNREALVAAALEYANERAPSVNLLQGEPDGTGYDALRAALLAEFDDAPAVRSLNLLWNEVAASSAQQSELHPALERVTTGWDQKIAVGVLRGMVDGSLRTDLEPHLVARTLTCAVEGLSQRWLAGMMTTEQARAALDLLLSSLRGQDDGRALGRMAP</sequence>
<evidence type="ECO:0000313" key="7">
    <source>
        <dbReference type="EMBL" id="NYD32818.1"/>
    </source>
</evidence>
<keyword evidence="3 5" id="KW-0238">DNA-binding</keyword>
<comment type="caution">
    <text evidence="7">The sequence shown here is derived from an EMBL/GenBank/DDBJ whole genome shotgun (WGS) entry which is preliminary data.</text>
</comment>
<dbReference type="InterPro" id="IPR036271">
    <property type="entry name" value="Tet_transcr_reg_TetR-rel_C_sf"/>
</dbReference>
<evidence type="ECO:0000256" key="2">
    <source>
        <dbReference type="ARBA" id="ARBA00023015"/>
    </source>
</evidence>
<dbReference type="InterPro" id="IPR039538">
    <property type="entry name" value="BetI_C"/>
</dbReference>
<gene>
    <name evidence="7" type="ORF">BJ958_004364</name>
</gene>
<dbReference type="AlphaFoldDB" id="A0A852RQI0"/>
<dbReference type="SUPFAM" id="SSF48498">
    <property type="entry name" value="Tetracyclin repressor-like, C-terminal domain"/>
    <property type="match status" value="1"/>
</dbReference>
<dbReference type="PRINTS" id="PR00455">
    <property type="entry name" value="HTHTETR"/>
</dbReference>
<dbReference type="InterPro" id="IPR009057">
    <property type="entry name" value="Homeodomain-like_sf"/>
</dbReference>
<evidence type="ECO:0000256" key="4">
    <source>
        <dbReference type="ARBA" id="ARBA00023163"/>
    </source>
</evidence>
<dbReference type="PANTHER" id="PTHR47506:SF6">
    <property type="entry name" value="HTH-TYPE TRANSCRIPTIONAL REPRESSOR NEMR"/>
    <property type="match status" value="1"/>
</dbReference>
<dbReference type="Pfam" id="PF00440">
    <property type="entry name" value="TetR_N"/>
    <property type="match status" value="1"/>
</dbReference>
<dbReference type="InterPro" id="IPR001647">
    <property type="entry name" value="HTH_TetR"/>
</dbReference>
<dbReference type="EMBL" id="JACCBF010000001">
    <property type="protein sequence ID" value="NYD32818.1"/>
    <property type="molecule type" value="Genomic_DNA"/>
</dbReference>
<feature type="DNA-binding region" description="H-T-H motif" evidence="5">
    <location>
        <begin position="30"/>
        <end position="49"/>
    </location>
</feature>
<keyword evidence="4" id="KW-0804">Transcription</keyword>
<reference evidence="7 8" key="1">
    <citation type="submission" date="2020-07" db="EMBL/GenBank/DDBJ databases">
        <title>Sequencing the genomes of 1000 actinobacteria strains.</title>
        <authorList>
            <person name="Klenk H.-P."/>
        </authorList>
    </citation>
    <scope>NUCLEOTIDE SEQUENCE [LARGE SCALE GENOMIC DNA]</scope>
    <source>
        <strain evidence="7 8">DSM 19082</strain>
    </source>
</reference>
<accession>A0A852RQI0</accession>
<protein>
    <submittedName>
        <fullName evidence="7">AcrR family transcriptional regulator</fullName>
    </submittedName>
</protein>
<evidence type="ECO:0000256" key="1">
    <source>
        <dbReference type="ARBA" id="ARBA00022491"/>
    </source>
</evidence>
<keyword evidence="1" id="KW-0678">Repressor</keyword>
<keyword evidence="2" id="KW-0805">Transcription regulation</keyword>
<organism evidence="7 8">
    <name type="scientific">Nocardioides kongjuensis</name>
    <dbReference type="NCBI Taxonomy" id="349522"/>
    <lineage>
        <taxon>Bacteria</taxon>
        <taxon>Bacillati</taxon>
        <taxon>Actinomycetota</taxon>
        <taxon>Actinomycetes</taxon>
        <taxon>Propionibacteriales</taxon>
        <taxon>Nocardioidaceae</taxon>
        <taxon>Nocardioides</taxon>
    </lineage>
</organism>
<evidence type="ECO:0000256" key="5">
    <source>
        <dbReference type="PROSITE-ProRule" id="PRU00335"/>
    </source>
</evidence>
<name>A0A852RQI0_9ACTN</name>
<feature type="domain" description="HTH tetR-type" evidence="6">
    <location>
        <begin position="7"/>
        <end position="67"/>
    </location>
</feature>
<dbReference type="Pfam" id="PF13977">
    <property type="entry name" value="TetR_C_6"/>
    <property type="match status" value="1"/>
</dbReference>
<dbReference type="Proteomes" id="UP000582231">
    <property type="component" value="Unassembled WGS sequence"/>
</dbReference>
<dbReference type="SUPFAM" id="SSF46689">
    <property type="entry name" value="Homeodomain-like"/>
    <property type="match status" value="1"/>
</dbReference>
<dbReference type="Gene3D" id="1.10.357.10">
    <property type="entry name" value="Tetracycline Repressor, domain 2"/>
    <property type="match status" value="1"/>
</dbReference>
<evidence type="ECO:0000259" key="6">
    <source>
        <dbReference type="PROSITE" id="PS50977"/>
    </source>
</evidence>
<evidence type="ECO:0000313" key="8">
    <source>
        <dbReference type="Proteomes" id="UP000582231"/>
    </source>
</evidence>
<dbReference type="PANTHER" id="PTHR47506">
    <property type="entry name" value="TRANSCRIPTIONAL REGULATORY PROTEIN"/>
    <property type="match status" value="1"/>
</dbReference>
<dbReference type="GO" id="GO:0003677">
    <property type="term" value="F:DNA binding"/>
    <property type="evidence" value="ECO:0007669"/>
    <property type="project" value="UniProtKB-UniRule"/>
</dbReference>
<dbReference type="PROSITE" id="PS50977">
    <property type="entry name" value="HTH_TETR_2"/>
    <property type="match status" value="1"/>
</dbReference>
<evidence type="ECO:0000256" key="3">
    <source>
        <dbReference type="ARBA" id="ARBA00023125"/>
    </source>
</evidence>